<reference evidence="2" key="1">
    <citation type="submission" date="2018-02" db="EMBL/GenBank/DDBJ databases">
        <authorList>
            <person name="Cohen D.B."/>
            <person name="Kent A.D."/>
        </authorList>
    </citation>
    <scope>NUCLEOTIDE SEQUENCE</scope>
</reference>
<protein>
    <submittedName>
        <fullName evidence="2">Uncharacterized protein</fullName>
    </submittedName>
</protein>
<organism evidence="2">
    <name type="scientific">Fagus sylvatica</name>
    <name type="common">Beechnut</name>
    <dbReference type="NCBI Taxonomy" id="28930"/>
    <lineage>
        <taxon>Eukaryota</taxon>
        <taxon>Viridiplantae</taxon>
        <taxon>Streptophyta</taxon>
        <taxon>Embryophyta</taxon>
        <taxon>Tracheophyta</taxon>
        <taxon>Spermatophyta</taxon>
        <taxon>Magnoliopsida</taxon>
        <taxon>eudicotyledons</taxon>
        <taxon>Gunneridae</taxon>
        <taxon>Pentapetalae</taxon>
        <taxon>rosids</taxon>
        <taxon>fabids</taxon>
        <taxon>Fagales</taxon>
        <taxon>Fagaceae</taxon>
        <taxon>Fagus</taxon>
    </lineage>
</organism>
<keyword evidence="1" id="KW-0472">Membrane</keyword>
<feature type="transmembrane region" description="Helical" evidence="1">
    <location>
        <begin position="29"/>
        <end position="56"/>
    </location>
</feature>
<keyword evidence="1" id="KW-0812">Transmembrane</keyword>
<dbReference type="AlphaFoldDB" id="A0A2N9I0B1"/>
<dbReference type="EMBL" id="OIVN01004445">
    <property type="protein sequence ID" value="SPD17439.1"/>
    <property type="molecule type" value="Genomic_DNA"/>
</dbReference>
<gene>
    <name evidence="2" type="ORF">FSB_LOCUS45321</name>
</gene>
<accession>A0A2N9I0B1</accession>
<sequence length="70" mass="7674">MIKVDLFMFSLRTSFCLLLRLFPFGESAVAYLFVCCVEGVAVTLGGVAATSVHVAFRLSFLPLVKTLPFL</sequence>
<name>A0A2N9I0B1_FAGSY</name>
<evidence type="ECO:0000313" key="2">
    <source>
        <dbReference type="EMBL" id="SPD17439.1"/>
    </source>
</evidence>
<keyword evidence="1" id="KW-1133">Transmembrane helix</keyword>
<proteinExistence type="predicted"/>
<evidence type="ECO:0000256" key="1">
    <source>
        <dbReference type="SAM" id="Phobius"/>
    </source>
</evidence>